<dbReference type="GO" id="GO:0005666">
    <property type="term" value="C:RNA polymerase III complex"/>
    <property type="evidence" value="ECO:0007669"/>
    <property type="project" value="TreeGrafter"/>
</dbReference>
<evidence type="ECO:0000256" key="4">
    <source>
        <dbReference type="ARBA" id="ARBA00023163"/>
    </source>
</evidence>
<dbReference type="AlphaFoldDB" id="A0A0D2X5I3"/>
<dbReference type="InterPro" id="IPR036603">
    <property type="entry name" value="RBP11-like"/>
</dbReference>
<dbReference type="FunCoup" id="A0A0D2X5I3">
    <property type="interactions" value="374"/>
</dbReference>
<dbReference type="GO" id="GO:0006351">
    <property type="term" value="P:DNA-templated transcription"/>
    <property type="evidence" value="ECO:0007669"/>
    <property type="project" value="InterPro"/>
</dbReference>
<dbReference type="GO" id="GO:0046983">
    <property type="term" value="F:protein dimerization activity"/>
    <property type="evidence" value="ECO:0007669"/>
    <property type="project" value="InterPro"/>
</dbReference>
<dbReference type="HAMAP" id="MF_00320">
    <property type="entry name" value="RNApol_arch_Rpo3"/>
    <property type="match status" value="1"/>
</dbReference>
<dbReference type="InterPro" id="IPR050518">
    <property type="entry name" value="Rpo3/RPB3_RNA_Pol_subunit"/>
</dbReference>
<dbReference type="InterPro" id="IPR022842">
    <property type="entry name" value="RNAP_Rpo3/Rpb3/RPAC1"/>
</dbReference>
<dbReference type="InterPro" id="IPR011263">
    <property type="entry name" value="DNA-dir_RNA_pol_RpoA/D/Rpb3"/>
</dbReference>
<dbReference type="Pfam" id="PF01000">
    <property type="entry name" value="RNA_pol_A_bac"/>
    <property type="match status" value="1"/>
</dbReference>
<protein>
    <recommendedName>
        <fullName evidence="2">DNA-directed RNA polymerases I and III subunit RPAC1</fullName>
    </recommendedName>
</protein>
<dbReference type="Gene3D" id="3.30.1360.10">
    <property type="entry name" value="RNA polymerase, RBP11-like subunit"/>
    <property type="match status" value="1"/>
</dbReference>
<proteinExistence type="inferred from homology"/>
<organism evidence="9 10">
    <name type="scientific">Capsaspora owczarzaki (strain ATCC 30864)</name>
    <dbReference type="NCBI Taxonomy" id="595528"/>
    <lineage>
        <taxon>Eukaryota</taxon>
        <taxon>Filasterea</taxon>
        <taxon>Capsaspora</taxon>
    </lineage>
</organism>
<dbReference type="Proteomes" id="UP000008743">
    <property type="component" value="Unassembled WGS sequence"/>
</dbReference>
<evidence type="ECO:0000256" key="6">
    <source>
        <dbReference type="ARBA" id="ARBA00025804"/>
    </source>
</evidence>
<dbReference type="Pfam" id="PF01193">
    <property type="entry name" value="RNA_pol_L"/>
    <property type="match status" value="1"/>
</dbReference>
<gene>
    <name evidence="9" type="ORF">CAOG_007941</name>
</gene>
<evidence type="ECO:0000259" key="8">
    <source>
        <dbReference type="SMART" id="SM00662"/>
    </source>
</evidence>
<dbReference type="FunFam" id="2.170.120.12:FF:000003">
    <property type="entry name" value="Dna-directed rna polymerases i and iii subunit"/>
    <property type="match status" value="1"/>
</dbReference>
<dbReference type="InterPro" id="IPR036643">
    <property type="entry name" value="RNApol_insert_sf"/>
</dbReference>
<dbReference type="PROSITE" id="PS00446">
    <property type="entry name" value="RNA_POL_D_30KD"/>
    <property type="match status" value="1"/>
</dbReference>
<comment type="similarity">
    <text evidence="6">Belongs to the archaeal Rpo3/eukaryotic RPB3 RNA polymerase subunit family.</text>
</comment>
<evidence type="ECO:0000313" key="10">
    <source>
        <dbReference type="Proteomes" id="UP000008743"/>
    </source>
</evidence>
<keyword evidence="4" id="KW-0804">Transcription</keyword>
<dbReference type="OrthoDB" id="270173at2759"/>
<comment type="subcellular location">
    <subcellularLocation>
        <location evidence="1">Nucleus</location>
    </subcellularLocation>
</comment>
<keyword evidence="3" id="KW-0240">DNA-directed RNA polymerase</keyword>
<dbReference type="OMA" id="KKKCRAF"/>
<dbReference type="SMART" id="SM00662">
    <property type="entry name" value="RPOLD"/>
    <property type="match status" value="1"/>
</dbReference>
<feature type="compositionally biased region" description="Low complexity" evidence="7">
    <location>
        <begin position="25"/>
        <end position="49"/>
    </location>
</feature>
<name>A0A0D2X5I3_CAPO3</name>
<evidence type="ECO:0000256" key="2">
    <source>
        <dbReference type="ARBA" id="ARBA00022083"/>
    </source>
</evidence>
<sequence length="414" mass="45131">MSGRKRTTSTSSGGAMDTSSLAPTGSKSSSKPRAGASAAATTQASMSPAHLGSVEDRRDAGKRAMQEIRSRVVLEADRVENAASIDFPANFPEEAAELAWDFGKFAAGFRIERIETDPDDPMAVTFDMVGVDAAIANAFRRILIAEVPTMAIETVFFTNNTSIIHDEALAHRLGLVPIRADPRYFETRDTPDTQATDRNTLVFTLDVKCTKNPHASPNATDDTEKYINSRVLSSDIVWVPKGDQEAQFQDAPIAPVHDDILIAKLRPGQAVACEMHCIKSIGRDHAKFSPVGTASYRLLPEIILTRPVTGDDAYLLQKCFSPGTIGVRNENGVPTAYVIDARRDTCSREIFRHERLASAVKMRRVRDHFLFSIESTGALPPGDLLFESVLKLKSKCELILAHLNNATSSVDTTA</sequence>
<dbReference type="InterPro" id="IPR001514">
    <property type="entry name" value="DNA-dir_RNA_pol_30-40kDasu_CS"/>
</dbReference>
<dbReference type="InParanoid" id="A0A0D2X5I3"/>
<feature type="compositionally biased region" description="Basic and acidic residues" evidence="7">
    <location>
        <begin position="53"/>
        <end position="62"/>
    </location>
</feature>
<feature type="domain" description="DNA-directed RNA polymerase RpoA/D/Rpb3-type" evidence="8">
    <location>
        <begin position="123"/>
        <end position="402"/>
    </location>
</feature>
<dbReference type="PhylomeDB" id="A0A0D2X5I3"/>
<evidence type="ECO:0000256" key="5">
    <source>
        <dbReference type="ARBA" id="ARBA00023242"/>
    </source>
</evidence>
<dbReference type="CDD" id="cd07032">
    <property type="entry name" value="RNAP_I_II_AC40"/>
    <property type="match status" value="1"/>
</dbReference>
<dbReference type="STRING" id="595528.A0A0D2X5I3"/>
<evidence type="ECO:0000256" key="1">
    <source>
        <dbReference type="ARBA" id="ARBA00004123"/>
    </source>
</evidence>
<dbReference type="GO" id="GO:0003677">
    <property type="term" value="F:DNA binding"/>
    <property type="evidence" value="ECO:0007669"/>
    <property type="project" value="InterPro"/>
</dbReference>
<dbReference type="Gene3D" id="2.170.120.12">
    <property type="entry name" value="DNA-directed RNA polymerase, insert domain"/>
    <property type="match status" value="1"/>
</dbReference>
<dbReference type="EMBL" id="KE346375">
    <property type="protein sequence ID" value="KJE97859.1"/>
    <property type="molecule type" value="Genomic_DNA"/>
</dbReference>
<dbReference type="PANTHER" id="PTHR11800:SF13">
    <property type="entry name" value="DNA-DIRECTED RNA POLYMERASES I AND III SUBUNIT RPAC1"/>
    <property type="match status" value="1"/>
</dbReference>
<keyword evidence="10" id="KW-1185">Reference proteome</keyword>
<evidence type="ECO:0000256" key="3">
    <source>
        <dbReference type="ARBA" id="ARBA00022478"/>
    </source>
</evidence>
<keyword evidence="5" id="KW-0539">Nucleus</keyword>
<dbReference type="GO" id="GO:0003899">
    <property type="term" value="F:DNA-directed RNA polymerase activity"/>
    <property type="evidence" value="ECO:0007669"/>
    <property type="project" value="InterPro"/>
</dbReference>
<accession>A0A0D2X5I3</accession>
<dbReference type="SUPFAM" id="SSF55257">
    <property type="entry name" value="RBP11-like subunits of RNA polymerase"/>
    <property type="match status" value="1"/>
</dbReference>
<dbReference type="InterPro" id="IPR033901">
    <property type="entry name" value="RNAPI/III_AC40"/>
</dbReference>
<evidence type="ECO:0000256" key="7">
    <source>
        <dbReference type="SAM" id="MobiDB-lite"/>
    </source>
</evidence>
<dbReference type="RefSeq" id="XP_004343029.1">
    <property type="nucleotide sequence ID" value="XM_004342979.2"/>
</dbReference>
<dbReference type="SUPFAM" id="SSF56553">
    <property type="entry name" value="Insert subdomain of RNA polymerase alpha subunit"/>
    <property type="match status" value="1"/>
</dbReference>
<feature type="region of interest" description="Disordered" evidence="7">
    <location>
        <begin position="1"/>
        <end position="62"/>
    </location>
</feature>
<dbReference type="GO" id="GO:0005736">
    <property type="term" value="C:RNA polymerase I complex"/>
    <property type="evidence" value="ECO:0007669"/>
    <property type="project" value="TreeGrafter"/>
</dbReference>
<evidence type="ECO:0000313" key="9">
    <source>
        <dbReference type="EMBL" id="KJE97859.1"/>
    </source>
</evidence>
<dbReference type="PANTHER" id="PTHR11800">
    <property type="entry name" value="DNA-DIRECTED RNA POLYMERASE"/>
    <property type="match status" value="1"/>
</dbReference>
<dbReference type="eggNOG" id="KOG1521">
    <property type="taxonomic scope" value="Eukaryota"/>
</dbReference>
<reference evidence="10" key="1">
    <citation type="submission" date="2011-02" db="EMBL/GenBank/DDBJ databases">
        <title>The Genome Sequence of Capsaspora owczarzaki ATCC 30864.</title>
        <authorList>
            <person name="Russ C."/>
            <person name="Cuomo C."/>
            <person name="Burger G."/>
            <person name="Gray M.W."/>
            <person name="Holland P.W.H."/>
            <person name="King N."/>
            <person name="Lang F.B.F."/>
            <person name="Roger A.J."/>
            <person name="Ruiz-Trillo I."/>
            <person name="Young S.K."/>
            <person name="Zeng Q."/>
            <person name="Gargeya S."/>
            <person name="Alvarado L."/>
            <person name="Berlin A."/>
            <person name="Chapman S.B."/>
            <person name="Chen Z."/>
            <person name="Freedman E."/>
            <person name="Gellesch M."/>
            <person name="Goldberg J."/>
            <person name="Griggs A."/>
            <person name="Gujja S."/>
            <person name="Heilman E."/>
            <person name="Heiman D."/>
            <person name="Howarth C."/>
            <person name="Mehta T."/>
            <person name="Neiman D."/>
            <person name="Pearson M."/>
            <person name="Roberts A."/>
            <person name="Saif S."/>
            <person name="Shea T."/>
            <person name="Shenoy N."/>
            <person name="Sisk P."/>
            <person name="Stolte C."/>
            <person name="Sykes S."/>
            <person name="White J."/>
            <person name="Yandava C."/>
            <person name="Haas B."/>
            <person name="Nusbaum C."/>
            <person name="Birren B."/>
        </authorList>
    </citation>
    <scope>NUCLEOTIDE SEQUENCE</scope>
    <source>
        <strain evidence="10">ATCC 30864</strain>
    </source>
</reference>
<dbReference type="InterPro" id="IPR011262">
    <property type="entry name" value="DNA-dir_RNA_pol_insert"/>
</dbReference>